<dbReference type="SMART" id="SM00422">
    <property type="entry name" value="HTH_MERR"/>
    <property type="match status" value="1"/>
</dbReference>
<dbReference type="CDD" id="cd01109">
    <property type="entry name" value="HTH_YyaN"/>
    <property type="match status" value="1"/>
</dbReference>
<evidence type="ECO:0000256" key="1">
    <source>
        <dbReference type="ARBA" id="ARBA00023125"/>
    </source>
</evidence>
<feature type="coiled-coil region" evidence="2">
    <location>
        <begin position="69"/>
        <end position="106"/>
    </location>
</feature>
<dbReference type="OrthoDB" id="9806513at2"/>
<dbReference type="InterPro" id="IPR000551">
    <property type="entry name" value="MerR-type_HTH_dom"/>
</dbReference>
<dbReference type="RefSeq" id="WP_036073225.1">
    <property type="nucleotide sequence ID" value="NZ_JAASUO010000016.1"/>
</dbReference>
<dbReference type="PANTHER" id="PTHR30204">
    <property type="entry name" value="REDOX-CYCLING DRUG-SENSING TRANSCRIPTIONAL ACTIVATOR SOXR"/>
    <property type="match status" value="1"/>
</dbReference>
<dbReference type="Pfam" id="PF13411">
    <property type="entry name" value="MerR_1"/>
    <property type="match status" value="1"/>
</dbReference>
<keyword evidence="5" id="KW-1185">Reference proteome</keyword>
<proteinExistence type="predicted"/>
<organism evidence="4 5">
    <name type="scientific">Listeria rocourtiae</name>
    <dbReference type="NCBI Taxonomy" id="647910"/>
    <lineage>
        <taxon>Bacteria</taxon>
        <taxon>Bacillati</taxon>
        <taxon>Bacillota</taxon>
        <taxon>Bacilli</taxon>
        <taxon>Bacillales</taxon>
        <taxon>Listeriaceae</taxon>
        <taxon>Listeria</taxon>
    </lineage>
</organism>
<dbReference type="PANTHER" id="PTHR30204:SF98">
    <property type="entry name" value="HTH-TYPE TRANSCRIPTIONAL REGULATOR ADHR"/>
    <property type="match status" value="1"/>
</dbReference>
<dbReference type="GO" id="GO:0003677">
    <property type="term" value="F:DNA binding"/>
    <property type="evidence" value="ECO:0007669"/>
    <property type="project" value="UniProtKB-KW"/>
</dbReference>
<feature type="domain" description="HTH merR-type" evidence="3">
    <location>
        <begin position="1"/>
        <end position="69"/>
    </location>
</feature>
<dbReference type="Proteomes" id="UP000295558">
    <property type="component" value="Unassembled WGS sequence"/>
</dbReference>
<dbReference type="PROSITE" id="PS50937">
    <property type="entry name" value="HTH_MERR_2"/>
    <property type="match status" value="1"/>
</dbReference>
<sequence length="138" mass="16281">MNIKQAAEIFSLTVDTLRYYERVGVIPPVHRNSSGYRDYSTRDLNWIYLVKNLRKAGLSVESLIEFATLAQLRETQNVEKAQKQVLRDQLKELDDKLAEMQQVRDLLVYKIETYDEHIAKFKTGEMNTENIEKLWEIK</sequence>
<evidence type="ECO:0000256" key="2">
    <source>
        <dbReference type="SAM" id="Coils"/>
    </source>
</evidence>
<comment type="caution">
    <text evidence="4">The sequence shown here is derived from an EMBL/GenBank/DDBJ whole genome shotgun (WGS) entry which is preliminary data.</text>
</comment>
<evidence type="ECO:0000313" key="4">
    <source>
        <dbReference type="EMBL" id="TDR55625.1"/>
    </source>
</evidence>
<dbReference type="SUPFAM" id="SSF46955">
    <property type="entry name" value="Putative DNA-binding domain"/>
    <property type="match status" value="1"/>
</dbReference>
<name>A0A4R6ZSP0_9LIST</name>
<dbReference type="EMBL" id="SNZK01000001">
    <property type="protein sequence ID" value="TDR55625.1"/>
    <property type="molecule type" value="Genomic_DNA"/>
</dbReference>
<accession>A0A4R6ZSP0</accession>
<gene>
    <name evidence="4" type="ORF">DFP96_101568</name>
</gene>
<reference evidence="4 5" key="1">
    <citation type="submission" date="2019-03" db="EMBL/GenBank/DDBJ databases">
        <title>Genomic Encyclopedia of Type Strains, Phase III (KMG-III): the genomes of soil and plant-associated and newly described type strains.</title>
        <authorList>
            <person name="Whitman W."/>
        </authorList>
    </citation>
    <scope>NUCLEOTIDE SEQUENCE [LARGE SCALE GENOMIC DNA]</scope>
    <source>
        <strain evidence="4 5">CECT 7972</strain>
    </source>
</reference>
<protein>
    <submittedName>
        <fullName evidence="4">Transcriptional regulator /MerR family transcriptional regulator</fullName>
    </submittedName>
</protein>
<dbReference type="AlphaFoldDB" id="A0A4R6ZSP0"/>
<evidence type="ECO:0000259" key="3">
    <source>
        <dbReference type="PROSITE" id="PS50937"/>
    </source>
</evidence>
<dbReference type="InterPro" id="IPR047057">
    <property type="entry name" value="MerR_fam"/>
</dbReference>
<evidence type="ECO:0000313" key="5">
    <source>
        <dbReference type="Proteomes" id="UP000295558"/>
    </source>
</evidence>
<dbReference type="GO" id="GO:0003700">
    <property type="term" value="F:DNA-binding transcription factor activity"/>
    <property type="evidence" value="ECO:0007669"/>
    <property type="project" value="InterPro"/>
</dbReference>
<keyword evidence="1" id="KW-0238">DNA-binding</keyword>
<dbReference type="STRING" id="1265846.PROCOU_14968"/>
<dbReference type="Gene3D" id="1.10.1660.10">
    <property type="match status" value="1"/>
</dbReference>
<keyword evidence="2" id="KW-0175">Coiled coil</keyword>
<dbReference type="InterPro" id="IPR009061">
    <property type="entry name" value="DNA-bd_dom_put_sf"/>
</dbReference>